<dbReference type="RefSeq" id="XP_040789942.1">
    <property type="nucleotide sequence ID" value="XM_040928099.1"/>
</dbReference>
<keyword evidence="1" id="KW-0812">Transmembrane</keyword>
<feature type="transmembrane region" description="Helical" evidence="1">
    <location>
        <begin position="107"/>
        <end position="128"/>
    </location>
</feature>
<dbReference type="GeneID" id="63845352"/>
<reference evidence="2" key="1">
    <citation type="submission" date="2020-01" db="EMBL/GenBank/DDBJ databases">
        <authorList>
            <consortium name="DOE Joint Genome Institute"/>
            <person name="Haridas S."/>
            <person name="Albert R."/>
            <person name="Binder M."/>
            <person name="Bloem J."/>
            <person name="Labutti K."/>
            <person name="Salamov A."/>
            <person name="Andreopoulos B."/>
            <person name="Baker S.E."/>
            <person name="Barry K."/>
            <person name="Bills G."/>
            <person name="Bluhm B.H."/>
            <person name="Cannon C."/>
            <person name="Castanera R."/>
            <person name="Culley D.E."/>
            <person name="Daum C."/>
            <person name="Ezra D."/>
            <person name="Gonzalez J.B."/>
            <person name="Henrissat B."/>
            <person name="Kuo A."/>
            <person name="Liang C."/>
            <person name="Lipzen A."/>
            <person name="Lutzoni F."/>
            <person name="Magnuson J."/>
            <person name="Mondo S."/>
            <person name="Nolan M."/>
            <person name="Ohm R."/>
            <person name="Pangilinan J."/>
            <person name="Park H.-J."/>
            <person name="Ramirez L."/>
            <person name="Alfaro M."/>
            <person name="Sun H."/>
            <person name="Tritt A."/>
            <person name="Yoshinaga Y."/>
            <person name="Zwiers L.-H."/>
            <person name="Turgeon B.G."/>
            <person name="Goodwin S.B."/>
            <person name="Spatafora J.W."/>
            <person name="Crous P.W."/>
            <person name="Grigoriev I.V."/>
        </authorList>
    </citation>
    <scope>NUCLEOTIDE SEQUENCE</scope>
    <source>
        <strain evidence="2">CBS 394.84</strain>
    </source>
</reference>
<name>A0A9P4GKZ6_9PLEO</name>
<dbReference type="OrthoDB" id="5429634at2759"/>
<feature type="transmembrane region" description="Helical" evidence="1">
    <location>
        <begin position="61"/>
        <end position="87"/>
    </location>
</feature>
<dbReference type="PANTHER" id="PTHR35395:SF1">
    <property type="entry name" value="DUF6536 DOMAIN-CONTAINING PROTEIN"/>
    <property type="match status" value="1"/>
</dbReference>
<dbReference type="EMBL" id="ML976615">
    <property type="protein sequence ID" value="KAF1847379.1"/>
    <property type="molecule type" value="Genomic_DNA"/>
</dbReference>
<keyword evidence="1" id="KW-1133">Transmembrane helix</keyword>
<evidence type="ECO:0000256" key="1">
    <source>
        <dbReference type="SAM" id="Phobius"/>
    </source>
</evidence>
<protein>
    <submittedName>
        <fullName evidence="2">Uncharacterized protein</fullName>
    </submittedName>
</protein>
<dbReference type="Proteomes" id="UP000800039">
    <property type="component" value="Unassembled WGS sequence"/>
</dbReference>
<comment type="caution">
    <text evidence="2">The sequence shown here is derived from an EMBL/GenBank/DDBJ whole genome shotgun (WGS) entry which is preliminary data.</text>
</comment>
<evidence type="ECO:0000313" key="2">
    <source>
        <dbReference type="EMBL" id="KAF1847379.1"/>
    </source>
</evidence>
<feature type="transmembrane region" description="Helical" evidence="1">
    <location>
        <begin position="12"/>
        <end position="31"/>
    </location>
</feature>
<proteinExistence type="predicted"/>
<evidence type="ECO:0000313" key="3">
    <source>
        <dbReference type="Proteomes" id="UP000800039"/>
    </source>
</evidence>
<dbReference type="AlphaFoldDB" id="A0A9P4GKZ6"/>
<accession>A0A9P4GKZ6</accession>
<organism evidence="2 3">
    <name type="scientific">Cucurbitaria berberidis CBS 394.84</name>
    <dbReference type="NCBI Taxonomy" id="1168544"/>
    <lineage>
        <taxon>Eukaryota</taxon>
        <taxon>Fungi</taxon>
        <taxon>Dikarya</taxon>
        <taxon>Ascomycota</taxon>
        <taxon>Pezizomycotina</taxon>
        <taxon>Dothideomycetes</taxon>
        <taxon>Pleosporomycetidae</taxon>
        <taxon>Pleosporales</taxon>
        <taxon>Pleosporineae</taxon>
        <taxon>Cucurbitariaceae</taxon>
        <taxon>Cucurbitaria</taxon>
    </lineage>
</organism>
<sequence>LLANTPQVLLSYLYLAFNALYTNMFVANELSAYAHERKPLRVTSPVGLQRSTYWLNVPYRYAIPLTMISAVFHWLTAQSLFMVRITITNTDKQGKRVPAGQISTCGYSPVALILTIVVASLIAVYGVAIGYRRYPAGMPLASSCSAAISAACHTNEPGASLLPVQWGAVTHGERDENGEELVGHCSFSRLPVELPIPGRLYA</sequence>
<feature type="non-terminal residue" evidence="2">
    <location>
        <position position="1"/>
    </location>
</feature>
<dbReference type="PANTHER" id="PTHR35395">
    <property type="entry name" value="DUF6536 DOMAIN-CONTAINING PROTEIN"/>
    <property type="match status" value="1"/>
</dbReference>
<keyword evidence="3" id="KW-1185">Reference proteome</keyword>
<gene>
    <name evidence="2" type="ORF">K460DRAFT_276280</name>
</gene>
<keyword evidence="1" id="KW-0472">Membrane</keyword>